<keyword evidence="5 12" id="KW-0378">Hydrolase</keyword>
<dbReference type="InterPro" id="IPR003593">
    <property type="entry name" value="AAA+_ATPase"/>
</dbReference>
<dbReference type="GO" id="GO:0031261">
    <property type="term" value="C:DNA replication preinitiation complex"/>
    <property type="evidence" value="ECO:0007669"/>
    <property type="project" value="UniProtKB-ARBA"/>
</dbReference>
<gene>
    <name evidence="15" type="ORF">PhCBS80983_g02725</name>
</gene>
<evidence type="ECO:0000256" key="13">
    <source>
        <dbReference type="SAM" id="MobiDB-lite"/>
    </source>
</evidence>
<dbReference type="InterPro" id="IPR012340">
    <property type="entry name" value="NA-bd_OB-fold"/>
</dbReference>
<keyword evidence="7 11" id="KW-0067">ATP-binding</keyword>
<keyword evidence="16" id="KW-1185">Reference proteome</keyword>
<dbReference type="GO" id="GO:0003697">
    <property type="term" value="F:single-stranded DNA binding"/>
    <property type="evidence" value="ECO:0007669"/>
    <property type="project" value="TreeGrafter"/>
</dbReference>
<name>A0A507E6Q5_9FUNG</name>
<evidence type="ECO:0000256" key="12">
    <source>
        <dbReference type="RuleBase" id="RU368061"/>
    </source>
</evidence>
<evidence type="ECO:0000256" key="1">
    <source>
        <dbReference type="ARBA" id="ARBA00004123"/>
    </source>
</evidence>
<dbReference type="PANTHER" id="PTHR11630:SF46">
    <property type="entry name" value="DNA REPLICATION LICENSING FACTOR MCM3-RELATED"/>
    <property type="match status" value="1"/>
</dbReference>
<feature type="region of interest" description="Disordered" evidence="13">
    <location>
        <begin position="681"/>
        <end position="737"/>
    </location>
</feature>
<dbReference type="SMART" id="SM00350">
    <property type="entry name" value="MCM"/>
    <property type="match status" value="1"/>
</dbReference>
<dbReference type="GO" id="GO:0043596">
    <property type="term" value="C:nuclear replication fork"/>
    <property type="evidence" value="ECO:0007669"/>
    <property type="project" value="UniProtKB-ARBA"/>
</dbReference>
<evidence type="ECO:0000256" key="3">
    <source>
        <dbReference type="ARBA" id="ARBA00022705"/>
    </source>
</evidence>
<dbReference type="FunFam" id="2.20.28.10:FF:000008">
    <property type="entry name" value="DNA helicase"/>
    <property type="match status" value="1"/>
</dbReference>
<keyword evidence="9 12" id="KW-0539">Nucleus</keyword>
<dbReference type="PRINTS" id="PR01659">
    <property type="entry name" value="MCMPROTEIN3"/>
</dbReference>
<feature type="domain" description="MCM C-terminal AAA(+) ATPase" evidence="14">
    <location>
        <begin position="301"/>
        <end position="507"/>
    </location>
</feature>
<dbReference type="Pfam" id="PF00493">
    <property type="entry name" value="MCM"/>
    <property type="match status" value="1"/>
</dbReference>
<organism evidence="15 16">
    <name type="scientific">Powellomyces hirtus</name>
    <dbReference type="NCBI Taxonomy" id="109895"/>
    <lineage>
        <taxon>Eukaryota</taxon>
        <taxon>Fungi</taxon>
        <taxon>Fungi incertae sedis</taxon>
        <taxon>Chytridiomycota</taxon>
        <taxon>Chytridiomycota incertae sedis</taxon>
        <taxon>Chytridiomycetes</taxon>
        <taxon>Spizellomycetales</taxon>
        <taxon>Powellomycetaceae</taxon>
        <taxon>Powellomyces</taxon>
    </lineage>
</organism>
<dbReference type="InterPro" id="IPR018525">
    <property type="entry name" value="MCM_CS"/>
</dbReference>
<dbReference type="GO" id="GO:0042555">
    <property type="term" value="C:MCM complex"/>
    <property type="evidence" value="ECO:0007669"/>
    <property type="project" value="UniProtKB-UniRule"/>
</dbReference>
<dbReference type="SUPFAM" id="SSF52540">
    <property type="entry name" value="P-loop containing nucleoside triphosphate hydrolases"/>
    <property type="match status" value="1"/>
</dbReference>
<dbReference type="EMBL" id="QEAQ01000029">
    <property type="protein sequence ID" value="TPX59067.1"/>
    <property type="molecule type" value="Genomic_DNA"/>
</dbReference>
<dbReference type="Pfam" id="PF23191">
    <property type="entry name" value="WHD_MCM3_C"/>
    <property type="match status" value="1"/>
</dbReference>
<keyword evidence="4 11" id="KW-0547">Nucleotide-binding</keyword>
<dbReference type="InterPro" id="IPR031327">
    <property type="entry name" value="MCM"/>
</dbReference>
<dbReference type="InterPro" id="IPR008046">
    <property type="entry name" value="Mcm3"/>
</dbReference>
<dbReference type="GO" id="GO:0017116">
    <property type="term" value="F:single-stranded DNA helicase activity"/>
    <property type="evidence" value="ECO:0007669"/>
    <property type="project" value="TreeGrafter"/>
</dbReference>
<keyword evidence="6 12" id="KW-0347">Helicase</keyword>
<dbReference type="Gene3D" id="2.20.28.10">
    <property type="match status" value="1"/>
</dbReference>
<dbReference type="GO" id="GO:0006279">
    <property type="term" value="P:premeiotic DNA replication"/>
    <property type="evidence" value="ECO:0007669"/>
    <property type="project" value="UniProtKB-ARBA"/>
</dbReference>
<dbReference type="InterPro" id="IPR001208">
    <property type="entry name" value="MCM_dom"/>
</dbReference>
<sequence>MAAEDGNLRNLGADDLFNERVRFFREFLDLDYGENEYKEKIRKMMASKQRRLIVNVNHLRHYNREYTEGLLKVPMDYLPPFDAALKEIALSLQNPAKEKLDDEMFYIGLDGSFGEHNVSPRNVSSLHLGTMISIEGIITRCSLVRPKVARSVHYCEKTEAFHMREYRDGTSLSNAVPTGSVYPKEDEEGNPLTTEFGYSAYRDYQTVSLQEMPERAPAGQLPRPIDVILDDDLADRVKPGDRVQIVGVFRSLGKHAASVSAIFKTVILANNIRHLAKEIQQPQVTDTDIQDIKKIGNRENVFELLATSLAPSIYGHDYIKKAILLLLLGGIEKNLQNGTHLRGDINMLLIGDPSTAKSQMLRFVLNIAPLAIATTGRGSSGVGLTAAVTQDKETGERTLEAGAMVLADRGVVCIDEFDKMNEIDRVAIHEVMEQQTVTIAKAGIHTSLNARCSVLAAANPAYGHYVIEKPPHENILLPDSLLSRFDLVFVVLDTTDDELNRLISEHVGRVHRYIPPGLEEGMPINDSMLQGAAGALSGPGDEDDRQRTEVFQKYNKLLHVGIRDPALSRSRRKKSQKVELLSIGFLKKYLHYAKTRIKPVLTAEATDFICHEYTELRAAKEGEGDRYRTMPITARTLETLIRLSTAHAKARLSQRVEKVDAELAIEILKFALYKEVKSKKRNKRAKVAQESDESDGSDGDDSEASDAEYKTKRATPKRQSKASQKSVNATATQMSRLSVDAEIDEADEPLQRTQASSHATALTESEEASLMTTDEPSPMVTDDLSAAPAEPMTDERFAQFRQQLHQLRQTIEAAGGDSTIMVHDMVSRMNDNLPGSQQFDIQEVQGALKVMTDTNNGVWYQEEEGNVIFI</sequence>
<dbReference type="GO" id="GO:0005656">
    <property type="term" value="C:nuclear pre-replicative complex"/>
    <property type="evidence" value="ECO:0007669"/>
    <property type="project" value="UniProtKB-ARBA"/>
</dbReference>
<dbReference type="Pfam" id="PF17207">
    <property type="entry name" value="MCM_OB"/>
    <property type="match status" value="1"/>
</dbReference>
<dbReference type="GO" id="GO:0006271">
    <property type="term" value="P:DNA strand elongation involved in DNA replication"/>
    <property type="evidence" value="ECO:0007669"/>
    <property type="project" value="TreeGrafter"/>
</dbReference>
<keyword evidence="3 12" id="KW-0235">DNA replication</keyword>
<comment type="subunit">
    <text evidence="12">Component of the MCM2-7 complex.</text>
</comment>
<dbReference type="SMART" id="SM00382">
    <property type="entry name" value="AAA"/>
    <property type="match status" value="1"/>
</dbReference>
<dbReference type="Pfam" id="PF14551">
    <property type="entry name" value="MCM_N"/>
    <property type="match status" value="1"/>
</dbReference>
<comment type="catalytic activity">
    <reaction evidence="10 12">
        <text>ATP + H2O = ADP + phosphate + H(+)</text>
        <dbReference type="Rhea" id="RHEA:13065"/>
        <dbReference type="ChEBI" id="CHEBI:15377"/>
        <dbReference type="ChEBI" id="CHEBI:15378"/>
        <dbReference type="ChEBI" id="CHEBI:30616"/>
        <dbReference type="ChEBI" id="CHEBI:43474"/>
        <dbReference type="ChEBI" id="CHEBI:456216"/>
        <dbReference type="EC" id="3.6.4.12"/>
    </reaction>
</comment>
<comment type="similarity">
    <text evidence="2 11">Belongs to the MCM family.</text>
</comment>
<evidence type="ECO:0000256" key="5">
    <source>
        <dbReference type="ARBA" id="ARBA00022801"/>
    </source>
</evidence>
<dbReference type="PROSITE" id="PS50051">
    <property type="entry name" value="MCM_2"/>
    <property type="match status" value="1"/>
</dbReference>
<dbReference type="AlphaFoldDB" id="A0A507E6Q5"/>
<dbReference type="Gene3D" id="2.40.50.140">
    <property type="entry name" value="Nucleic acid-binding proteins"/>
    <property type="match status" value="1"/>
</dbReference>
<feature type="compositionally biased region" description="Polar residues" evidence="13">
    <location>
        <begin position="751"/>
        <end position="763"/>
    </location>
</feature>
<evidence type="ECO:0000256" key="10">
    <source>
        <dbReference type="ARBA" id="ARBA00047995"/>
    </source>
</evidence>
<proteinExistence type="inferred from homology"/>
<feature type="compositionally biased region" description="Acidic residues" evidence="13">
    <location>
        <begin position="690"/>
        <end position="706"/>
    </location>
</feature>
<dbReference type="GO" id="GO:0000727">
    <property type="term" value="P:double-strand break repair via break-induced replication"/>
    <property type="evidence" value="ECO:0007669"/>
    <property type="project" value="TreeGrafter"/>
</dbReference>
<dbReference type="InterPro" id="IPR033762">
    <property type="entry name" value="MCM_OB"/>
</dbReference>
<protein>
    <recommendedName>
        <fullName evidence="12">DNA replication licensing factor MCM3</fullName>
        <ecNumber evidence="12">3.6.4.12</ecNumber>
    </recommendedName>
</protein>
<evidence type="ECO:0000256" key="11">
    <source>
        <dbReference type="RuleBase" id="RU004070"/>
    </source>
</evidence>
<dbReference type="PROSITE" id="PS00847">
    <property type="entry name" value="MCM_1"/>
    <property type="match status" value="1"/>
</dbReference>
<evidence type="ECO:0000259" key="14">
    <source>
        <dbReference type="PROSITE" id="PS50051"/>
    </source>
</evidence>
<dbReference type="GO" id="GO:0016887">
    <property type="term" value="F:ATP hydrolysis activity"/>
    <property type="evidence" value="ECO:0007669"/>
    <property type="project" value="RHEA"/>
</dbReference>
<comment type="function">
    <text evidence="12">Acts as component of the MCM2-7 complex (MCM complex) which is the replicative helicase essential for 'once per cell cycle' DNA replication initiation and elongation in eukaryotic cells. The active ATPase sites in the MCM2-7 ring are formed through the interaction surfaces of two neighboring subunits such that a critical structure of a conserved arginine finger motif is provided in trans relative to the ATP-binding site of the Walker A box of the adjacent subunit. The six ATPase active sites, however, are likely to contribute differentially to the complex helicase activity.</text>
</comment>
<dbReference type="Proteomes" id="UP000318582">
    <property type="component" value="Unassembled WGS sequence"/>
</dbReference>
<comment type="caution">
    <text evidence="15">The sequence shown here is derived from an EMBL/GenBank/DDBJ whole genome shotgun (WGS) entry which is preliminary data.</text>
</comment>
<dbReference type="InterPro" id="IPR056575">
    <property type="entry name" value="WH_MCM3_C"/>
</dbReference>
<evidence type="ECO:0000256" key="6">
    <source>
        <dbReference type="ARBA" id="ARBA00022806"/>
    </source>
</evidence>
<keyword evidence="8 11" id="KW-0238">DNA-binding</keyword>
<dbReference type="EC" id="3.6.4.12" evidence="12"/>
<dbReference type="GO" id="GO:1902975">
    <property type="term" value="P:mitotic DNA replication initiation"/>
    <property type="evidence" value="ECO:0007669"/>
    <property type="project" value="TreeGrafter"/>
</dbReference>
<evidence type="ECO:0000256" key="4">
    <source>
        <dbReference type="ARBA" id="ARBA00022741"/>
    </source>
</evidence>
<evidence type="ECO:0000313" key="16">
    <source>
        <dbReference type="Proteomes" id="UP000318582"/>
    </source>
</evidence>
<dbReference type="PANTHER" id="PTHR11630">
    <property type="entry name" value="DNA REPLICATION LICENSING FACTOR MCM FAMILY MEMBER"/>
    <property type="match status" value="1"/>
</dbReference>
<accession>A0A507E6Q5</accession>
<comment type="subcellular location">
    <subcellularLocation>
        <location evidence="1 12">Nucleus</location>
    </subcellularLocation>
</comment>
<dbReference type="Gene3D" id="3.40.50.300">
    <property type="entry name" value="P-loop containing nucleotide triphosphate hydrolases"/>
    <property type="match status" value="1"/>
</dbReference>
<dbReference type="Pfam" id="PF17855">
    <property type="entry name" value="MCM_lid"/>
    <property type="match status" value="1"/>
</dbReference>
<dbReference type="SUPFAM" id="SSF50249">
    <property type="entry name" value="Nucleic acid-binding proteins"/>
    <property type="match status" value="1"/>
</dbReference>
<dbReference type="PRINTS" id="PR01657">
    <property type="entry name" value="MCMFAMILY"/>
</dbReference>
<feature type="compositionally biased region" description="Polar residues" evidence="13">
    <location>
        <begin position="721"/>
        <end position="736"/>
    </location>
</feature>
<dbReference type="InterPro" id="IPR027925">
    <property type="entry name" value="MCM_N"/>
</dbReference>
<evidence type="ECO:0000256" key="2">
    <source>
        <dbReference type="ARBA" id="ARBA00008010"/>
    </source>
</evidence>
<dbReference type="Gene3D" id="3.30.1640.10">
    <property type="entry name" value="mini-chromosome maintenance (MCM) complex, chain A, domain 1"/>
    <property type="match status" value="1"/>
</dbReference>
<dbReference type="GO" id="GO:0005524">
    <property type="term" value="F:ATP binding"/>
    <property type="evidence" value="ECO:0007669"/>
    <property type="project" value="UniProtKB-UniRule"/>
</dbReference>
<evidence type="ECO:0000313" key="15">
    <source>
        <dbReference type="EMBL" id="TPX59067.1"/>
    </source>
</evidence>
<reference evidence="15 16" key="1">
    <citation type="journal article" date="2019" name="Sci. Rep.">
        <title>Comparative genomics of chytrid fungi reveal insights into the obligate biotrophic and pathogenic lifestyle of Synchytrium endobioticum.</title>
        <authorList>
            <person name="van de Vossenberg B.T.L.H."/>
            <person name="Warris S."/>
            <person name="Nguyen H.D.T."/>
            <person name="van Gent-Pelzer M.P.E."/>
            <person name="Joly D.L."/>
            <person name="van de Geest H.C."/>
            <person name="Bonants P.J.M."/>
            <person name="Smith D.S."/>
            <person name="Levesque C.A."/>
            <person name="van der Lee T.A.J."/>
        </authorList>
    </citation>
    <scope>NUCLEOTIDE SEQUENCE [LARGE SCALE GENOMIC DNA]</scope>
    <source>
        <strain evidence="15 16">CBS 809.83</strain>
    </source>
</reference>
<dbReference type="InterPro" id="IPR027417">
    <property type="entry name" value="P-loop_NTPase"/>
</dbReference>
<evidence type="ECO:0000256" key="9">
    <source>
        <dbReference type="ARBA" id="ARBA00023242"/>
    </source>
</evidence>
<dbReference type="STRING" id="109895.A0A507E6Q5"/>
<dbReference type="InterPro" id="IPR041562">
    <property type="entry name" value="MCM_lid"/>
</dbReference>
<feature type="region of interest" description="Disordered" evidence="13">
    <location>
        <begin position="749"/>
        <end position="778"/>
    </location>
</feature>
<evidence type="ECO:0000256" key="7">
    <source>
        <dbReference type="ARBA" id="ARBA00022840"/>
    </source>
</evidence>
<evidence type="ECO:0000256" key="8">
    <source>
        <dbReference type="ARBA" id="ARBA00023125"/>
    </source>
</evidence>